<dbReference type="AlphaFoldDB" id="A0A195E059"/>
<sequence length="66" mass="7241">MSLLRRVRDGINVLMVANVVESTGKCKLETHRFGTSDCRKPKTPCYGVASFHSGSERAESSVITRA</sequence>
<dbReference type="EMBL" id="KQ979955">
    <property type="protein sequence ID" value="KYN18530.1"/>
    <property type="molecule type" value="Genomic_DNA"/>
</dbReference>
<evidence type="ECO:0000313" key="1">
    <source>
        <dbReference type="EMBL" id="KYN18530.1"/>
    </source>
</evidence>
<evidence type="ECO:0000313" key="2">
    <source>
        <dbReference type="Proteomes" id="UP000078492"/>
    </source>
</evidence>
<reference evidence="1 2" key="1">
    <citation type="submission" date="2015-09" db="EMBL/GenBank/DDBJ databases">
        <title>Trachymyrmex cornetzi WGS genome.</title>
        <authorList>
            <person name="Nygaard S."/>
            <person name="Hu H."/>
            <person name="Boomsma J."/>
            <person name="Zhang G."/>
        </authorList>
    </citation>
    <scope>NUCLEOTIDE SEQUENCE [LARGE SCALE GENOMIC DNA]</scope>
    <source>
        <strain evidence="1">Tcor2-1</strain>
        <tissue evidence="1">Whole body</tissue>
    </source>
</reference>
<protein>
    <submittedName>
        <fullName evidence="1">Uncharacterized protein</fullName>
    </submittedName>
</protein>
<keyword evidence="2" id="KW-1185">Reference proteome</keyword>
<organism evidence="1 2">
    <name type="scientific">Trachymyrmex cornetzi</name>
    <dbReference type="NCBI Taxonomy" id="471704"/>
    <lineage>
        <taxon>Eukaryota</taxon>
        <taxon>Metazoa</taxon>
        <taxon>Ecdysozoa</taxon>
        <taxon>Arthropoda</taxon>
        <taxon>Hexapoda</taxon>
        <taxon>Insecta</taxon>
        <taxon>Pterygota</taxon>
        <taxon>Neoptera</taxon>
        <taxon>Endopterygota</taxon>
        <taxon>Hymenoptera</taxon>
        <taxon>Apocrita</taxon>
        <taxon>Aculeata</taxon>
        <taxon>Formicoidea</taxon>
        <taxon>Formicidae</taxon>
        <taxon>Myrmicinae</taxon>
        <taxon>Trachymyrmex</taxon>
    </lineage>
</organism>
<accession>A0A195E059</accession>
<dbReference type="Proteomes" id="UP000078492">
    <property type="component" value="Unassembled WGS sequence"/>
</dbReference>
<name>A0A195E059_9HYME</name>
<gene>
    <name evidence="1" type="ORF">ALC57_09210</name>
</gene>
<proteinExistence type="predicted"/>